<dbReference type="Gene3D" id="2.60.40.10">
    <property type="entry name" value="Immunoglobulins"/>
    <property type="match status" value="8"/>
</dbReference>
<feature type="domain" description="Ig-like" evidence="3">
    <location>
        <begin position="170"/>
        <end position="260"/>
    </location>
</feature>
<sequence>MCRIQNKYKNGKEITESDKAKPNKLNDSTYQLMIPDASKDDTADYKVVLITDDETVDSSCALTVKLPKLIIVRGLENQSVNVGEKVLLGVEVNTPPKSLSLPVTVKYKNGREIGSGDKAKPKEVNDKNYQLEISSATEDDAFDYKVILSNDEDSVESSCTLTVKKPIEKPSIKKGIEDQFIAIGKPLEIAIETKGEPKVVKWYKNGQLLSGEISKTVKTEKIDDNNYVLKVEKCTLDDSGTYSVEVQNEAGQAKSSGEIVVEDKLNFLIPLEDVEVIEAEQAVFMVETNVHPRIVKWYKNGQEIKAISGRIEMKNNTTRFQLIIKKAEIDDKADYKVVLSNSAGDLESSAKLTVKKSKGQPKIIKGLEDQVIAKGDQLILEIKVEEEPTEVRWLKNGVALPENVEAKIEKVDEQLYRLTIPQIDTTDAGTYSVEVINEVGKVQSTGNVDVDLKPEIVKGLEDCEINEGDEQLFKVETNVPVRENGQEIKPSPKIITKQITSKKFELIVPEASIDDTATYKVTLSNKAGTCDSSANLTVVKPNVLKVLENLKDVEVNEGEPIKLSIKVEGKPKTVKWFKNGQEMKPDDRVQITENPETGEYTLTIPESLASDDAAYRVVLSNKLGEVQSGSISRVKPKKIEPIISAATFITPLEDVVIPEGANLTLKCKVSGEPTPTLKWFDYFMDI</sequence>
<protein>
    <recommendedName>
        <fullName evidence="3">Ig-like domain-containing protein</fullName>
    </recommendedName>
</protein>
<dbReference type="InterPro" id="IPR050964">
    <property type="entry name" value="Striated_Muscle_Regulatory"/>
</dbReference>
<keyword evidence="2" id="KW-0393">Immunoglobulin domain</keyword>
<dbReference type="PANTHER" id="PTHR13817">
    <property type="entry name" value="TITIN"/>
    <property type="match status" value="1"/>
</dbReference>
<dbReference type="PROSITE" id="PS50835">
    <property type="entry name" value="IG_LIKE"/>
    <property type="match status" value="4"/>
</dbReference>
<keyword evidence="1" id="KW-0677">Repeat</keyword>
<name>A0A1I8EA81_WUCBA</name>
<accession>A0A1I8EA81</accession>
<feature type="domain" description="Ig-like" evidence="3">
    <location>
        <begin position="361"/>
        <end position="449"/>
    </location>
</feature>
<dbReference type="InterPro" id="IPR003599">
    <property type="entry name" value="Ig_sub"/>
</dbReference>
<dbReference type="FunFam" id="2.60.40.10:FF:000107">
    <property type="entry name" value="Myosin, light chain kinase a"/>
    <property type="match status" value="3"/>
</dbReference>
<evidence type="ECO:0000259" key="3">
    <source>
        <dbReference type="PROSITE" id="PS50835"/>
    </source>
</evidence>
<proteinExistence type="predicted"/>
<reference evidence="4" key="1">
    <citation type="submission" date="2016-11" db="UniProtKB">
        <authorList>
            <consortium name="WormBaseParasite"/>
        </authorList>
    </citation>
    <scope>IDENTIFICATION</scope>
    <source>
        <strain evidence="4">pt0022</strain>
    </source>
</reference>
<dbReference type="PANTHER" id="PTHR13817:SF73">
    <property type="entry name" value="FIBRONECTIN TYPE-III DOMAIN-CONTAINING PROTEIN"/>
    <property type="match status" value="1"/>
</dbReference>
<evidence type="ECO:0000256" key="1">
    <source>
        <dbReference type="ARBA" id="ARBA00022737"/>
    </source>
</evidence>
<evidence type="ECO:0000313" key="4">
    <source>
        <dbReference type="WBParaSite" id="maker-PairedContig_1176-snap-gene-0.2-mRNA-1"/>
    </source>
</evidence>
<dbReference type="AlphaFoldDB" id="A0A1I8EA81"/>
<dbReference type="InterPro" id="IPR007110">
    <property type="entry name" value="Ig-like_dom"/>
</dbReference>
<dbReference type="SUPFAM" id="SSF48726">
    <property type="entry name" value="Immunoglobulin"/>
    <property type="match status" value="8"/>
</dbReference>
<evidence type="ECO:0000256" key="2">
    <source>
        <dbReference type="ARBA" id="ARBA00023319"/>
    </source>
</evidence>
<dbReference type="InterPro" id="IPR013783">
    <property type="entry name" value="Ig-like_fold"/>
</dbReference>
<dbReference type="SMART" id="SM00409">
    <property type="entry name" value="IG"/>
    <property type="match status" value="6"/>
</dbReference>
<feature type="domain" description="Ig-like" evidence="3">
    <location>
        <begin position="541"/>
        <end position="632"/>
    </location>
</feature>
<dbReference type="WBParaSite" id="maker-PairedContig_1176-snap-gene-0.2-mRNA-1">
    <property type="protein sequence ID" value="maker-PairedContig_1176-snap-gene-0.2-mRNA-1"/>
    <property type="gene ID" value="maker-PairedContig_1176-snap-gene-0.2"/>
</dbReference>
<dbReference type="InterPro" id="IPR013098">
    <property type="entry name" value="Ig_I-set"/>
</dbReference>
<dbReference type="STRING" id="6293.A0A1I8EA81"/>
<dbReference type="InterPro" id="IPR036179">
    <property type="entry name" value="Ig-like_dom_sf"/>
</dbReference>
<feature type="domain" description="Ig-like" evidence="3">
    <location>
        <begin position="641"/>
        <end position="686"/>
    </location>
</feature>
<dbReference type="Pfam" id="PF07679">
    <property type="entry name" value="I-set"/>
    <property type="match status" value="7"/>
</dbReference>
<organism evidence="4">
    <name type="scientific">Wuchereria bancrofti</name>
    <dbReference type="NCBI Taxonomy" id="6293"/>
    <lineage>
        <taxon>Eukaryota</taxon>
        <taxon>Metazoa</taxon>
        <taxon>Ecdysozoa</taxon>
        <taxon>Nematoda</taxon>
        <taxon>Chromadorea</taxon>
        <taxon>Rhabditida</taxon>
        <taxon>Spirurina</taxon>
        <taxon>Spiruromorpha</taxon>
        <taxon>Filarioidea</taxon>
        <taxon>Onchocercidae</taxon>
        <taxon>Wuchereria</taxon>
    </lineage>
</organism>